<dbReference type="AlphaFoldDB" id="A0A172RYF4"/>
<feature type="binding site" evidence="12 15">
    <location>
        <position position="50"/>
    </location>
    <ligand>
        <name>pyruvate</name>
        <dbReference type="ChEBI" id="CHEBI:15361"/>
    </ligand>
</feature>
<dbReference type="GO" id="GO:0008840">
    <property type="term" value="F:4-hydroxy-tetrahydrodipicolinate synthase activity"/>
    <property type="evidence" value="ECO:0007669"/>
    <property type="project" value="UniProtKB-UniRule"/>
</dbReference>
<dbReference type="NCBIfam" id="TIGR00674">
    <property type="entry name" value="dapA"/>
    <property type="match status" value="1"/>
</dbReference>
<proteinExistence type="inferred from homology"/>
<dbReference type="InterPro" id="IPR013785">
    <property type="entry name" value="Aldolase_TIM"/>
</dbReference>
<dbReference type="PANTHER" id="PTHR12128">
    <property type="entry name" value="DIHYDRODIPICOLINATE SYNTHASE"/>
    <property type="match status" value="1"/>
</dbReference>
<comment type="similarity">
    <text evidence="3 12 13">Belongs to the DapA family.</text>
</comment>
<dbReference type="HAMAP" id="MF_00418">
    <property type="entry name" value="DapA"/>
    <property type="match status" value="1"/>
</dbReference>
<keyword evidence="7 12" id="KW-0220">Diaminopimelate biosynthesis</keyword>
<feature type="active site" description="Schiff-base intermediate with substrate" evidence="12 14">
    <location>
        <position position="167"/>
    </location>
</feature>
<dbReference type="EC" id="4.3.3.7" evidence="4 12"/>
<evidence type="ECO:0000256" key="6">
    <source>
        <dbReference type="ARBA" id="ARBA00022605"/>
    </source>
</evidence>
<evidence type="ECO:0000256" key="9">
    <source>
        <dbReference type="ARBA" id="ARBA00023239"/>
    </source>
</evidence>
<dbReference type="GO" id="GO:0009089">
    <property type="term" value="P:lysine biosynthetic process via diaminopimelate"/>
    <property type="evidence" value="ECO:0007669"/>
    <property type="project" value="UniProtKB-UniRule"/>
</dbReference>
<dbReference type="CDD" id="cd00950">
    <property type="entry name" value="DHDPS"/>
    <property type="match status" value="1"/>
</dbReference>
<evidence type="ECO:0000256" key="5">
    <source>
        <dbReference type="ARBA" id="ARBA00022490"/>
    </source>
</evidence>
<keyword evidence="17" id="KW-1185">Reference proteome</keyword>
<evidence type="ECO:0000256" key="15">
    <source>
        <dbReference type="PIRSR" id="PIRSR001365-2"/>
    </source>
</evidence>
<keyword evidence="6 12" id="KW-0028">Amino-acid biosynthesis</keyword>
<comment type="pathway">
    <text evidence="2 12">Amino-acid biosynthesis; L-lysine biosynthesis via DAP pathway; (S)-tetrahydrodipicolinate from L-aspartate: step 3/4.</text>
</comment>
<evidence type="ECO:0000256" key="13">
    <source>
        <dbReference type="PIRNR" id="PIRNR001365"/>
    </source>
</evidence>
<dbReference type="PRINTS" id="PR00146">
    <property type="entry name" value="DHPICSNTHASE"/>
</dbReference>
<sequence length="298" mass="31486">MSSTPVFGRLIPAMVTAFDENLQVDVEQNCKLAKRLLDGGCDSILLFGTTGEGPTIHVEKKLEVIKAVVDMVAGRAPVIANVGTNCTEDSIEMAKKAAACGVDGLMAVVPFYNKPPQEGLYRHFRAIAEAVDLPIILYNIPGRCGINMTAETTLRLARDCANIVAVKEASGNLDQIAEICDAAPEGFAVYSGDDALTYEVMKRGGVGVISTTANCAPAAMKKIVDNAAQGNWEAAASAHEAILPLMKGLFLTANPILVKKALNLQGFNVGSLRLPLVDATPEQAAQLAETMRVCGVLD</sequence>
<comment type="subunit">
    <text evidence="12">Homotetramer; dimer of dimers.</text>
</comment>
<comment type="function">
    <text evidence="1 12">Catalyzes the condensation of (S)-aspartate-beta-semialdehyde [(S)-ASA] and pyruvate to 4-hydroxy-tetrahydrodipicolinate (HTPA).</text>
</comment>
<dbReference type="InterPro" id="IPR005263">
    <property type="entry name" value="DapA"/>
</dbReference>
<evidence type="ECO:0000256" key="3">
    <source>
        <dbReference type="ARBA" id="ARBA00007592"/>
    </source>
</evidence>
<dbReference type="KEGG" id="ddt:AAY81_05810"/>
<feature type="site" description="Part of a proton relay during catalysis" evidence="12">
    <location>
        <position position="49"/>
    </location>
</feature>
<dbReference type="RefSeq" id="WP_066662536.1">
    <property type="nucleotide sequence ID" value="NZ_CP011402.1"/>
</dbReference>
<comment type="catalytic activity">
    <reaction evidence="11 12">
        <text>L-aspartate 4-semialdehyde + pyruvate = (2S,4S)-4-hydroxy-2,3,4,5-tetrahydrodipicolinate + H2O + H(+)</text>
        <dbReference type="Rhea" id="RHEA:34171"/>
        <dbReference type="ChEBI" id="CHEBI:15361"/>
        <dbReference type="ChEBI" id="CHEBI:15377"/>
        <dbReference type="ChEBI" id="CHEBI:15378"/>
        <dbReference type="ChEBI" id="CHEBI:67139"/>
        <dbReference type="ChEBI" id="CHEBI:537519"/>
        <dbReference type="EC" id="4.3.3.7"/>
    </reaction>
</comment>
<keyword evidence="10 12" id="KW-0704">Schiff base</keyword>
<dbReference type="GO" id="GO:0005829">
    <property type="term" value="C:cytosol"/>
    <property type="evidence" value="ECO:0007669"/>
    <property type="project" value="TreeGrafter"/>
</dbReference>
<keyword evidence="8 12" id="KW-0457">Lysine biosynthesis</keyword>
<dbReference type="SUPFAM" id="SSF51569">
    <property type="entry name" value="Aldolase"/>
    <property type="match status" value="1"/>
</dbReference>
<dbReference type="Gene3D" id="3.20.20.70">
    <property type="entry name" value="Aldolase class I"/>
    <property type="match status" value="1"/>
</dbReference>
<reference evidence="17" key="1">
    <citation type="submission" date="2016-10" db="EMBL/GenBank/DDBJ databases">
        <authorList>
            <person name="Varghese N."/>
        </authorList>
    </citation>
    <scope>NUCLEOTIDE SEQUENCE [LARGE SCALE GENOMIC DNA]</scope>
    <source>
        <strain evidence="17">DSM 21843</strain>
    </source>
</reference>
<evidence type="ECO:0000256" key="1">
    <source>
        <dbReference type="ARBA" id="ARBA00003294"/>
    </source>
</evidence>
<evidence type="ECO:0000313" key="17">
    <source>
        <dbReference type="Proteomes" id="UP000182975"/>
    </source>
</evidence>
<evidence type="ECO:0000256" key="11">
    <source>
        <dbReference type="ARBA" id="ARBA00047836"/>
    </source>
</evidence>
<evidence type="ECO:0000256" key="4">
    <source>
        <dbReference type="ARBA" id="ARBA00012086"/>
    </source>
</evidence>
<dbReference type="OrthoDB" id="9782828at2"/>
<comment type="subcellular location">
    <subcellularLocation>
        <location evidence="12">Cytoplasm</location>
    </subcellularLocation>
</comment>
<protein>
    <recommendedName>
        <fullName evidence="4 12">4-hydroxy-tetrahydrodipicolinate synthase</fullName>
        <shortName evidence="12">HTPA synthase</shortName>
        <ecNumber evidence="4 12">4.3.3.7</ecNumber>
    </recommendedName>
</protein>
<keyword evidence="5 12" id="KW-0963">Cytoplasm</keyword>
<dbReference type="STRING" id="79604.AAY81_05810"/>
<organism evidence="16 17">
    <name type="scientific">Denitrobacterium detoxificans</name>
    <dbReference type="NCBI Taxonomy" id="79604"/>
    <lineage>
        <taxon>Bacteria</taxon>
        <taxon>Bacillati</taxon>
        <taxon>Actinomycetota</taxon>
        <taxon>Coriobacteriia</taxon>
        <taxon>Eggerthellales</taxon>
        <taxon>Eggerthellaceae</taxon>
        <taxon>Denitrobacterium</taxon>
    </lineage>
</organism>
<evidence type="ECO:0000256" key="14">
    <source>
        <dbReference type="PIRSR" id="PIRSR001365-1"/>
    </source>
</evidence>
<feature type="site" description="Part of a proton relay during catalysis" evidence="12">
    <location>
        <position position="112"/>
    </location>
</feature>
<dbReference type="UniPathway" id="UPA00034">
    <property type="reaction ID" value="UER00017"/>
</dbReference>
<dbReference type="InterPro" id="IPR002220">
    <property type="entry name" value="DapA-like"/>
</dbReference>
<accession>A0A172RYF4</accession>
<feature type="active site" description="Proton donor/acceptor" evidence="12 14">
    <location>
        <position position="138"/>
    </location>
</feature>
<dbReference type="Pfam" id="PF00701">
    <property type="entry name" value="DHDPS"/>
    <property type="match status" value="1"/>
</dbReference>
<feature type="binding site" evidence="12 15">
    <location>
        <position position="209"/>
    </location>
    <ligand>
        <name>pyruvate</name>
        <dbReference type="ChEBI" id="CHEBI:15361"/>
    </ligand>
</feature>
<evidence type="ECO:0000256" key="7">
    <source>
        <dbReference type="ARBA" id="ARBA00022915"/>
    </source>
</evidence>
<evidence type="ECO:0000256" key="2">
    <source>
        <dbReference type="ARBA" id="ARBA00005120"/>
    </source>
</evidence>
<gene>
    <name evidence="12" type="primary">dapA</name>
    <name evidence="16" type="ORF">SAMN02910314_01478</name>
</gene>
<dbReference type="EMBL" id="FOEC01000009">
    <property type="protein sequence ID" value="SEO87886.1"/>
    <property type="molecule type" value="Genomic_DNA"/>
</dbReference>
<evidence type="ECO:0000256" key="8">
    <source>
        <dbReference type="ARBA" id="ARBA00023154"/>
    </source>
</evidence>
<dbReference type="PIRSF" id="PIRSF001365">
    <property type="entry name" value="DHDPS"/>
    <property type="match status" value="1"/>
</dbReference>
<dbReference type="PANTHER" id="PTHR12128:SF66">
    <property type="entry name" value="4-HYDROXY-2-OXOGLUTARATE ALDOLASE, MITOCHONDRIAL"/>
    <property type="match status" value="1"/>
</dbReference>
<keyword evidence="9 12" id="KW-0456">Lyase</keyword>
<evidence type="ECO:0000313" key="16">
    <source>
        <dbReference type="EMBL" id="SEO87886.1"/>
    </source>
</evidence>
<dbReference type="Proteomes" id="UP000182975">
    <property type="component" value="Unassembled WGS sequence"/>
</dbReference>
<comment type="caution">
    <text evidence="12">Was originally thought to be a dihydrodipicolinate synthase (DHDPS), catalyzing the condensation of (S)-aspartate-beta-semialdehyde [(S)-ASA] and pyruvate to dihydrodipicolinate (DHDP). However, it was shown in E.coli that the product of the enzymatic reaction is not dihydrodipicolinate but in fact (4S)-4-hydroxy-2,3,4,5-tetrahydro-(2S)-dipicolinic acid (HTPA), and that the consecutive dehydration reaction leading to DHDP is not spontaneous but catalyzed by DapB.</text>
</comment>
<evidence type="ECO:0000256" key="10">
    <source>
        <dbReference type="ARBA" id="ARBA00023270"/>
    </source>
</evidence>
<dbReference type="GO" id="GO:0019877">
    <property type="term" value="P:diaminopimelate biosynthetic process"/>
    <property type="evidence" value="ECO:0007669"/>
    <property type="project" value="UniProtKB-UniRule"/>
</dbReference>
<dbReference type="SMART" id="SM01130">
    <property type="entry name" value="DHDPS"/>
    <property type="match status" value="1"/>
</dbReference>
<name>A0A172RYF4_9ACTN</name>
<dbReference type="PATRIC" id="fig|79604.3.peg.1172"/>
<evidence type="ECO:0000256" key="12">
    <source>
        <dbReference type="HAMAP-Rule" id="MF_00418"/>
    </source>
</evidence>